<proteinExistence type="predicted"/>
<organism evidence="3 4">
    <name type="scientific">Kaistia soli DSM 19436</name>
    <dbReference type="NCBI Taxonomy" id="1122133"/>
    <lineage>
        <taxon>Bacteria</taxon>
        <taxon>Pseudomonadati</taxon>
        <taxon>Pseudomonadota</taxon>
        <taxon>Alphaproteobacteria</taxon>
        <taxon>Hyphomicrobiales</taxon>
        <taxon>Kaistiaceae</taxon>
        <taxon>Kaistia</taxon>
    </lineage>
</organism>
<feature type="domain" description="Insertion element IS402-like" evidence="2">
    <location>
        <begin position="28"/>
        <end position="100"/>
    </location>
</feature>
<dbReference type="Pfam" id="PF13340">
    <property type="entry name" value="DUF4096"/>
    <property type="match status" value="1"/>
</dbReference>
<dbReference type="InterPro" id="IPR052909">
    <property type="entry name" value="Transposase_6_like"/>
</dbReference>
<dbReference type="Proteomes" id="UP000184485">
    <property type="component" value="Unassembled WGS sequence"/>
</dbReference>
<evidence type="ECO:0000259" key="2">
    <source>
        <dbReference type="Pfam" id="PF13340"/>
    </source>
</evidence>
<name>A0A1M5NAJ0_9HYPH</name>
<dbReference type="EMBL" id="FQUP01000008">
    <property type="protein sequence ID" value="SHG86219.1"/>
    <property type="molecule type" value="Genomic_DNA"/>
</dbReference>
<evidence type="ECO:0000256" key="1">
    <source>
        <dbReference type="SAM" id="MobiDB-lite"/>
    </source>
</evidence>
<evidence type="ECO:0000313" key="3">
    <source>
        <dbReference type="EMBL" id="SHG86219.1"/>
    </source>
</evidence>
<dbReference type="InterPro" id="IPR025161">
    <property type="entry name" value="IS402-like_dom"/>
</dbReference>
<reference evidence="3 4" key="1">
    <citation type="submission" date="2016-11" db="EMBL/GenBank/DDBJ databases">
        <authorList>
            <person name="Jaros S."/>
            <person name="Januszkiewicz K."/>
            <person name="Wedrychowicz H."/>
        </authorList>
    </citation>
    <scope>NUCLEOTIDE SEQUENCE [LARGE SCALE GENOMIC DNA]</scope>
    <source>
        <strain evidence="3 4">DSM 19436</strain>
    </source>
</reference>
<dbReference type="PANTHER" id="PTHR46637:SF1">
    <property type="entry name" value="BLL5188 PROTEIN"/>
    <property type="match status" value="1"/>
</dbReference>
<keyword evidence="4" id="KW-1185">Reference proteome</keyword>
<evidence type="ECO:0000313" key="4">
    <source>
        <dbReference type="Proteomes" id="UP000184485"/>
    </source>
</evidence>
<accession>A0A1M5NAJ0</accession>
<gene>
    <name evidence="3" type="ORF">SAMN02745157_4958</name>
</gene>
<feature type="region of interest" description="Disordered" evidence="1">
    <location>
        <begin position="188"/>
        <end position="246"/>
    </location>
</feature>
<dbReference type="PANTHER" id="PTHR46637">
    <property type="entry name" value="TIS1421-TRANSPOSASE PROTEIN A"/>
    <property type="match status" value="1"/>
</dbReference>
<dbReference type="AlphaFoldDB" id="A0A1M5NAJ0"/>
<sequence length="246" mass="27204">MDAMSPPAAGGAECGASLGRTAVLRGPMTDDEWAFFAPFPLESGVHGGRPPADHRRVLDAVLWVTRTGSPWRDLPGEPGKLNSVHRQYRRSTEAGVWDVILSALADREAADNTMEMIDSTIVRAHQPNRAAKSSAPVCRQTYANRNRIECFLNKIKHQYRAATRYDKLASSLLGFVQLATIRIWISSSTRPSSSPDGRRLQRMSPTAGRKSVSGVRRARSRRRSPACGSGKRRETCRRTPYRGSTD</sequence>
<protein>
    <submittedName>
        <fullName evidence="3">Transposase</fullName>
    </submittedName>
</protein>